<feature type="transmembrane region" description="Helical" evidence="8">
    <location>
        <begin position="607"/>
        <end position="625"/>
    </location>
</feature>
<feature type="transmembrane region" description="Helical" evidence="8">
    <location>
        <begin position="102"/>
        <end position="120"/>
    </location>
</feature>
<dbReference type="Proteomes" id="UP000009080">
    <property type="component" value="Chromosome"/>
</dbReference>
<feature type="transmembrane region" description="Helical" evidence="8">
    <location>
        <begin position="252"/>
        <end position="270"/>
    </location>
</feature>
<feature type="transmembrane region" description="Helical" evidence="8">
    <location>
        <begin position="304"/>
        <end position="325"/>
    </location>
</feature>
<dbReference type="Pfam" id="PF13231">
    <property type="entry name" value="PMT_2"/>
    <property type="match status" value="1"/>
</dbReference>
<dbReference type="SUPFAM" id="SSF48317">
    <property type="entry name" value="Acid phosphatase/Vanadium-dependent haloperoxidase"/>
    <property type="match status" value="1"/>
</dbReference>
<dbReference type="KEGG" id="ttu:TERTU_2418"/>
<dbReference type="eggNOG" id="COG1807">
    <property type="taxonomic scope" value="Bacteria"/>
</dbReference>
<dbReference type="Gene3D" id="1.20.144.10">
    <property type="entry name" value="Phosphatidic acid phosphatase type 2/haloperoxidase"/>
    <property type="match status" value="1"/>
</dbReference>
<keyword evidence="3" id="KW-0328">Glycosyltransferase</keyword>
<dbReference type="HOGENOM" id="CLU_351929_0_0_6"/>
<dbReference type="InterPro" id="IPR000326">
    <property type="entry name" value="PAP2/HPO"/>
</dbReference>
<dbReference type="RefSeq" id="WP_015818662.1">
    <property type="nucleotide sequence ID" value="NC_012997.1"/>
</dbReference>
<dbReference type="InterPro" id="IPR038731">
    <property type="entry name" value="RgtA/B/C-like"/>
</dbReference>
<feature type="transmembrane region" description="Helical" evidence="8">
    <location>
        <begin position="538"/>
        <end position="558"/>
    </location>
</feature>
<dbReference type="GO" id="GO:0009103">
    <property type="term" value="P:lipopolysaccharide biosynthetic process"/>
    <property type="evidence" value="ECO:0007669"/>
    <property type="project" value="UniProtKB-ARBA"/>
</dbReference>
<evidence type="ECO:0000256" key="1">
    <source>
        <dbReference type="ARBA" id="ARBA00004651"/>
    </source>
</evidence>
<evidence type="ECO:0000313" key="11">
    <source>
        <dbReference type="Proteomes" id="UP000009080"/>
    </source>
</evidence>
<gene>
    <name evidence="10" type="ordered locus">TERTU_2418</name>
</gene>
<dbReference type="PANTHER" id="PTHR33908">
    <property type="entry name" value="MANNOSYLTRANSFERASE YKCB-RELATED"/>
    <property type="match status" value="1"/>
</dbReference>
<dbReference type="AlphaFoldDB" id="C5BKY3"/>
<dbReference type="eggNOG" id="COG0671">
    <property type="taxonomic scope" value="Bacteria"/>
</dbReference>
<feature type="transmembrane region" description="Helical" evidence="8">
    <location>
        <begin position="148"/>
        <end position="169"/>
    </location>
</feature>
<evidence type="ECO:0000313" key="10">
    <source>
        <dbReference type="EMBL" id="ACR12550.1"/>
    </source>
</evidence>
<feature type="transmembrane region" description="Helical" evidence="8">
    <location>
        <begin position="637"/>
        <end position="655"/>
    </location>
</feature>
<feature type="transmembrane region" description="Helical" evidence="8">
    <location>
        <begin position="228"/>
        <end position="246"/>
    </location>
</feature>
<feature type="transmembrane region" description="Helical" evidence="8">
    <location>
        <begin position="375"/>
        <end position="392"/>
    </location>
</feature>
<feature type="transmembrane region" description="Helical" evidence="8">
    <location>
        <begin position="74"/>
        <end position="95"/>
    </location>
</feature>
<dbReference type="PANTHER" id="PTHR33908:SF11">
    <property type="entry name" value="MEMBRANE PROTEIN"/>
    <property type="match status" value="1"/>
</dbReference>
<sequence>MQTLFTYLQKRRQDHAALVAEARANATELNTKTLAQLMFFALALLVIAFIGYQLQGYHFAFPEINSLASHIPEWVLHNMTVFGDGTLILSLVLALANRNVQLHWVVFWAAVIGAIVSNTLKGYFDAPRPPAVLVAGEFLQFGKIYKQYSFPSGHTLTAFLIATVGYYFASRAWQKVGFIALGVMVGLSRIWLGVHWPMDTLVGGALGIFCGSAAVVIGWRWRSGINPVMHGFIVFLLVVAALLCLLDKNDYQYALPMLYVVALLGLWRTIRNYLLPVIKDEHPPLTPTSARFPFSNTWAKPAPLFWGFLFVVTVYRLLVLLQPQFSLFYDEAYYYHWSLNPDLGYYSKPPMVAWLIMLATSLLGDTVFAIKMMACLAYSATAAVLFASATRYSNTTNGLIAGVVFVCIPMIGFNSEFITTDAPLLLFWSLALYFTLRALETANLSHWILLGVFTGLGMLSKYTMGAFPLAVFLFLLVEKEHRVKLLTLGPWLAAIVAGAIFGLNIYWNFAHQWIAAQHTQEISHASGPAINIGPFAEFIAVQFLIFGPVFSWLLIHVIRKSFGKRAAVTQSQFPQPFSGFYRLLLWVSGVILAAIGVQALASHAFPNWAGPWMVAASLLLALGWQNAYTARTFYRRLGYGIAFNLVLLSMVYHWPQMLRWLDIEPTAKNDPYHRLIGWPELGKEIRPLIAAFPDAKLTSDSRDILAYIGFYARPGSFDFARWNPQADNIRDYYDLKVNLRDFAGNSNQTYVFVSKEPLEESVLGRFEASTPLGKVSTSPYEGDTMSLYVSLLRGFKGYE</sequence>
<keyword evidence="6 8" id="KW-1133">Transmembrane helix</keyword>
<proteinExistence type="predicted"/>
<feature type="transmembrane region" description="Helical" evidence="8">
    <location>
        <begin position="488"/>
        <end position="507"/>
    </location>
</feature>
<keyword evidence="2" id="KW-1003">Cell membrane</keyword>
<reference evidence="10 11" key="1">
    <citation type="journal article" date="2009" name="PLoS ONE">
        <title>The complete genome of Teredinibacter turnerae T7901: an intracellular endosymbiont of marine wood-boring bivalves (shipworms).</title>
        <authorList>
            <person name="Yang J.C."/>
            <person name="Madupu R."/>
            <person name="Durkin A.S."/>
            <person name="Ekborg N.A."/>
            <person name="Pedamallu C.S."/>
            <person name="Hostetler J.B."/>
            <person name="Radune D."/>
            <person name="Toms B.S."/>
            <person name="Henrissat B."/>
            <person name="Coutinho P.M."/>
            <person name="Schwarz S."/>
            <person name="Field L."/>
            <person name="Trindade-Silva A.E."/>
            <person name="Soares C.A.G."/>
            <person name="Elshahawi S."/>
            <person name="Hanora A."/>
            <person name="Schmidt E.W."/>
            <person name="Haygood M.G."/>
            <person name="Posfai J."/>
            <person name="Benner J."/>
            <person name="Madinger C."/>
            <person name="Nove J."/>
            <person name="Anton B."/>
            <person name="Chaudhary K."/>
            <person name="Foster J."/>
            <person name="Holman A."/>
            <person name="Kumar S."/>
            <person name="Lessard P.A."/>
            <person name="Luyten Y.A."/>
            <person name="Slatko B."/>
            <person name="Wood N."/>
            <person name="Wu B."/>
            <person name="Teplitski M."/>
            <person name="Mougous J.D."/>
            <person name="Ward N."/>
            <person name="Eisen J.A."/>
            <person name="Badger J.H."/>
            <person name="Distel D.L."/>
        </authorList>
    </citation>
    <scope>NUCLEOTIDE SEQUENCE [LARGE SCALE GENOMIC DNA]</scope>
    <source>
        <strain evidence="11">ATCC 39867 / T7901</strain>
    </source>
</reference>
<dbReference type="CAZy" id="GT83">
    <property type="family name" value="Glycosyltransferase Family 83"/>
</dbReference>
<dbReference type="InterPro" id="IPR036938">
    <property type="entry name" value="PAP2/HPO_sf"/>
</dbReference>
<accession>C5BKY3</accession>
<protein>
    <submittedName>
        <fullName evidence="10">Glycosyltransferase family 83 domain protein</fullName>
    </submittedName>
</protein>
<feature type="domain" description="Phosphatidic acid phosphatase type 2/haloperoxidase" evidence="9">
    <location>
        <begin position="102"/>
        <end position="215"/>
    </location>
</feature>
<dbReference type="SMART" id="SM00014">
    <property type="entry name" value="acidPPc"/>
    <property type="match status" value="1"/>
</dbReference>
<dbReference type="InterPro" id="IPR050297">
    <property type="entry name" value="LipidA_mod_glycosyltrf_83"/>
</dbReference>
<evidence type="ECO:0000256" key="3">
    <source>
        <dbReference type="ARBA" id="ARBA00022676"/>
    </source>
</evidence>
<evidence type="ECO:0000256" key="6">
    <source>
        <dbReference type="ARBA" id="ARBA00022989"/>
    </source>
</evidence>
<evidence type="ECO:0000256" key="2">
    <source>
        <dbReference type="ARBA" id="ARBA00022475"/>
    </source>
</evidence>
<feature type="transmembrane region" description="Helical" evidence="8">
    <location>
        <begin position="445"/>
        <end position="476"/>
    </location>
</feature>
<evidence type="ECO:0000256" key="8">
    <source>
        <dbReference type="SAM" id="Phobius"/>
    </source>
</evidence>
<feature type="transmembrane region" description="Helical" evidence="8">
    <location>
        <begin position="579"/>
        <end position="601"/>
    </location>
</feature>
<dbReference type="STRING" id="377629.TERTU_2418"/>
<comment type="subcellular location">
    <subcellularLocation>
        <location evidence="1">Cell membrane</location>
        <topology evidence="1">Multi-pass membrane protein</topology>
    </subcellularLocation>
</comment>
<evidence type="ECO:0000256" key="5">
    <source>
        <dbReference type="ARBA" id="ARBA00022692"/>
    </source>
</evidence>
<organism evidence="10 11">
    <name type="scientific">Teredinibacter turnerae (strain ATCC 39867 / T7901)</name>
    <dbReference type="NCBI Taxonomy" id="377629"/>
    <lineage>
        <taxon>Bacteria</taxon>
        <taxon>Pseudomonadati</taxon>
        <taxon>Pseudomonadota</taxon>
        <taxon>Gammaproteobacteria</taxon>
        <taxon>Cellvibrionales</taxon>
        <taxon>Cellvibrionaceae</taxon>
        <taxon>Teredinibacter</taxon>
    </lineage>
</organism>
<feature type="transmembrane region" description="Helical" evidence="8">
    <location>
        <begin position="398"/>
        <end position="415"/>
    </location>
</feature>
<evidence type="ECO:0000259" key="9">
    <source>
        <dbReference type="SMART" id="SM00014"/>
    </source>
</evidence>
<feature type="transmembrane region" description="Helical" evidence="8">
    <location>
        <begin position="200"/>
        <end position="221"/>
    </location>
</feature>
<feature type="transmembrane region" description="Helical" evidence="8">
    <location>
        <begin position="176"/>
        <end position="194"/>
    </location>
</feature>
<dbReference type="GO" id="GO:0005886">
    <property type="term" value="C:plasma membrane"/>
    <property type="evidence" value="ECO:0007669"/>
    <property type="project" value="UniProtKB-SubCell"/>
</dbReference>
<dbReference type="EMBL" id="CP001614">
    <property type="protein sequence ID" value="ACR12550.1"/>
    <property type="molecule type" value="Genomic_DNA"/>
</dbReference>
<keyword evidence="4" id="KW-0808">Transferase</keyword>
<dbReference type="CDD" id="cd01610">
    <property type="entry name" value="PAP2_like"/>
    <property type="match status" value="1"/>
</dbReference>
<dbReference type="OrthoDB" id="108054at2"/>
<keyword evidence="5 8" id="KW-0812">Transmembrane</keyword>
<feature type="transmembrane region" description="Helical" evidence="8">
    <location>
        <begin position="33"/>
        <end position="54"/>
    </location>
</feature>
<dbReference type="Pfam" id="PF01569">
    <property type="entry name" value="PAP2"/>
    <property type="match status" value="1"/>
</dbReference>
<keyword evidence="7 8" id="KW-0472">Membrane</keyword>
<keyword evidence="11" id="KW-1185">Reference proteome</keyword>
<name>C5BKY3_TERTT</name>
<evidence type="ECO:0000256" key="4">
    <source>
        <dbReference type="ARBA" id="ARBA00022679"/>
    </source>
</evidence>
<evidence type="ECO:0000256" key="7">
    <source>
        <dbReference type="ARBA" id="ARBA00023136"/>
    </source>
</evidence>
<dbReference type="GO" id="GO:0016763">
    <property type="term" value="F:pentosyltransferase activity"/>
    <property type="evidence" value="ECO:0007669"/>
    <property type="project" value="TreeGrafter"/>
</dbReference>